<comment type="caution">
    <text evidence="1">The sequence shown here is derived from an EMBL/GenBank/DDBJ whole genome shotgun (WGS) entry which is preliminary data.</text>
</comment>
<dbReference type="RefSeq" id="WP_345232936.1">
    <property type="nucleotide sequence ID" value="NZ_BAABGZ010000006.1"/>
</dbReference>
<organism evidence="1 2">
    <name type="scientific">Hymenobacter saemangeumensis</name>
    <dbReference type="NCBI Taxonomy" id="1084522"/>
    <lineage>
        <taxon>Bacteria</taxon>
        <taxon>Pseudomonadati</taxon>
        <taxon>Bacteroidota</taxon>
        <taxon>Cytophagia</taxon>
        <taxon>Cytophagales</taxon>
        <taxon>Hymenobacteraceae</taxon>
        <taxon>Hymenobacter</taxon>
    </lineage>
</organism>
<accession>A0ABP8HXN3</accession>
<keyword evidence="2" id="KW-1185">Reference proteome</keyword>
<name>A0ABP8HXN3_9BACT</name>
<dbReference type="Proteomes" id="UP001501153">
    <property type="component" value="Unassembled WGS sequence"/>
</dbReference>
<protein>
    <submittedName>
        <fullName evidence="1">Uncharacterized protein</fullName>
    </submittedName>
</protein>
<evidence type="ECO:0000313" key="1">
    <source>
        <dbReference type="EMBL" id="GAA4347038.1"/>
    </source>
</evidence>
<gene>
    <name evidence="1" type="ORF">GCM10023185_01820</name>
</gene>
<reference evidence="2" key="1">
    <citation type="journal article" date="2019" name="Int. J. Syst. Evol. Microbiol.">
        <title>The Global Catalogue of Microorganisms (GCM) 10K type strain sequencing project: providing services to taxonomists for standard genome sequencing and annotation.</title>
        <authorList>
            <consortium name="The Broad Institute Genomics Platform"/>
            <consortium name="The Broad Institute Genome Sequencing Center for Infectious Disease"/>
            <person name="Wu L."/>
            <person name="Ma J."/>
        </authorList>
    </citation>
    <scope>NUCLEOTIDE SEQUENCE [LARGE SCALE GENOMIC DNA]</scope>
    <source>
        <strain evidence="2">JCM 17923</strain>
    </source>
</reference>
<evidence type="ECO:0000313" key="2">
    <source>
        <dbReference type="Proteomes" id="UP001501153"/>
    </source>
</evidence>
<dbReference type="EMBL" id="BAABGZ010000006">
    <property type="protein sequence ID" value="GAA4347038.1"/>
    <property type="molecule type" value="Genomic_DNA"/>
</dbReference>
<proteinExistence type="predicted"/>
<sequence length="140" mass="15647">MKLIAARPEYQIAVEPDKNRVFYQNFGAMQTAVQLPFYLADWHLTLQEVQPGFTILADLEFVNQTGSAALPPVFQAAEELLRQHGVRLVAEVHVPGEATHLLTDAVNIGTLPVRSFLDLLDAAQYLDELLIGPSRPYYPM</sequence>